<feature type="compositionally biased region" description="Polar residues" evidence="1">
    <location>
        <begin position="1500"/>
        <end position="1518"/>
    </location>
</feature>
<keyword evidence="2" id="KW-0472">Membrane</keyword>
<evidence type="ECO:0000313" key="4">
    <source>
        <dbReference type="Proteomes" id="UP000594261"/>
    </source>
</evidence>
<reference evidence="3" key="2">
    <citation type="submission" date="2021-01" db="UniProtKB">
        <authorList>
            <consortium name="EnsemblPlants"/>
        </authorList>
    </citation>
    <scope>IDENTIFICATION</scope>
</reference>
<dbReference type="GeneID" id="115952470"/>
<dbReference type="PANTHER" id="PTHR33870:SF4">
    <property type="entry name" value="CARDIOMYOPATHY-ASSOCIATED PROTEIN"/>
    <property type="match status" value="1"/>
</dbReference>
<name>A0A7N2M372_QUELO</name>
<dbReference type="EnsemblPlants" id="QL07p015943:mrna">
    <property type="protein sequence ID" value="QL07p015943:mrna"/>
    <property type="gene ID" value="QL07p015943"/>
</dbReference>
<feature type="compositionally biased region" description="Basic and acidic residues" evidence="1">
    <location>
        <begin position="354"/>
        <end position="363"/>
    </location>
</feature>
<keyword evidence="4" id="KW-1185">Reference proteome</keyword>
<feature type="region of interest" description="Disordered" evidence="1">
    <location>
        <begin position="298"/>
        <end position="381"/>
    </location>
</feature>
<feature type="compositionally biased region" description="Basic and acidic residues" evidence="1">
    <location>
        <begin position="306"/>
        <end position="319"/>
    </location>
</feature>
<dbReference type="OMA" id="IHMASDE"/>
<dbReference type="InParanoid" id="A0A7N2M372"/>
<evidence type="ECO:0000313" key="3">
    <source>
        <dbReference type="EnsemblPlants" id="QL07p015943:mrna"/>
    </source>
</evidence>
<feature type="transmembrane region" description="Helical" evidence="2">
    <location>
        <begin position="21"/>
        <end position="42"/>
    </location>
</feature>
<dbReference type="KEGG" id="qlo:115952470"/>
<feature type="region of interest" description="Disordered" evidence="1">
    <location>
        <begin position="1495"/>
        <end position="1518"/>
    </location>
</feature>
<keyword evidence="2" id="KW-0812">Transmembrane</keyword>
<dbReference type="RefSeq" id="XP_030925511.1">
    <property type="nucleotide sequence ID" value="XM_031069651.1"/>
</dbReference>
<keyword evidence="2" id="KW-1133">Transmembrane helix</keyword>
<dbReference type="Proteomes" id="UP000594261">
    <property type="component" value="Chromosome 7"/>
</dbReference>
<feature type="compositionally biased region" description="Acidic residues" evidence="1">
    <location>
        <begin position="339"/>
        <end position="353"/>
    </location>
</feature>
<reference evidence="3 4" key="1">
    <citation type="journal article" date="2016" name="G3 (Bethesda)">
        <title>First Draft Assembly and Annotation of the Genome of a California Endemic Oak Quercus lobata Nee (Fagaceae).</title>
        <authorList>
            <person name="Sork V.L."/>
            <person name="Fitz-Gibbon S.T."/>
            <person name="Puiu D."/>
            <person name="Crepeau M."/>
            <person name="Gugger P.F."/>
            <person name="Sherman R."/>
            <person name="Stevens K."/>
            <person name="Langley C.H."/>
            <person name="Pellegrini M."/>
            <person name="Salzberg S.L."/>
        </authorList>
    </citation>
    <scope>NUCLEOTIDE SEQUENCE [LARGE SCALE GENOMIC DNA]</scope>
    <source>
        <strain evidence="3 4">cv. SW786</strain>
    </source>
</reference>
<dbReference type="EMBL" id="LRBV02000007">
    <property type="status" value="NOT_ANNOTATED_CDS"/>
    <property type="molecule type" value="Genomic_DNA"/>
</dbReference>
<sequence length="1518" mass="167256">MRSKLEIPVQMRKIVIMSIKTCYRSVCNHPFLVGLLCFLLFLYRSFPFVFSILVSASPVLFCTAVLLGTLLSFGQPHIPEIEKDDYFSHAHDNISSLKAGVSGDTSVVVDNKNESFVVESYTGKGRDIVEEEAIEGACSVEDKVGKAEFDDGFVDYVPLLDDNGSLGIRSEKQVIEEVDREFHGLELGKKREIYEKSEVEGLLSEGEALENQYFVVPNAGDEILELGGDKTQEELVDAHKRGHLDLYPNDGDGDGDDDDDGDDGSSDLGSDLAESSSPDASMADFMPMFDELHPLLDSEAPQPIHTSHDESDVASERSHKNNNVSVESEEELENHGEVEDGVDENEDEEEEEAQGGKEDESKSAIKWTEDDEKNLMDLGTSELERNQRLENLISRRRARKNTRLVAEKNLIDLDGADLPFNVPHISTVRSNPFDLPYDSYTPPGSAPSRLVPRRNPFDLPYDPNEEKPDLKGDSFQHEFMTFHQKDTLFFRRHESFSLGPSVLGSHRQERHDIRFRPYFVPEHFASEGTSYPLFERQSSEISESKLSSIPDTESVISAADQDDKKINEKDFGQETELIYSMAHVSDHAERGSQSSEDVDSLEIEPVEQRDHDEVEIILGQVENHSEMDPSSVETGGTATPLELNIDEIHFKTEPAGEAYSSRSSLSSLSEIDEKIPDVIREASTNFEPRSDDIEESGSSMQPSLEVPDFRFMSGEVDENQHEPVYDSSPPAGEKNKKILSFSSISSDLQLEISEMGSPPACIETTVPIADKEPELHGASIGNDVPNHEDMHAASSQAHPLDEKEPRSSELQELGKDDVLQVESSGVNVGDQNGSVVPQSVVKHVPVDSSSSLPDIGSVEEEGMAYEKESLPREQDQVSSLSVDSEIPAGFHQDVHESYMASENLISSRIEKQQPQPSVVVEHVSVILTETEPAEQHAIGKEETLQLEQDQMYSSSSLDYESVGEGSMHKDVVLQPEQDQVQSSSFDDAEIHIGGQRDGGEKLDSVVTPSQHIPLNYLSSCVSEEQPSLATEQVAVSRALSNHSTSETECVKDHSSNEEEIIQFEQDKVQSLSPVSDIDAGPHQDLDVKFSLGCSAQYVPSEENPQSELEKHLPYSDKSMVEAFVDRDECRESSSILAKSTEVVRIIDNGDVQEVHDTEDKSLPDMSPLVSDSTQMHIPAESPDSNSHTGGVDLKADILEGIVNEDQIKVSEDFSYLAEAYGSHVSEHKINEEADEIKEIDEGLLSELDTVGDFSVKEVVGESLHSKLIPDETNVGSTDFDLLPKDSKSTLTELDPTVLEARSLVDIDLAFKQLREGVDVEEVILPSMIDDWLVVEESSDLVETNSNLKLVDARSLEDIDVALKQVSDVNLHELPEVSNSKDQSASVETYEVGSAKETKLSDTGFGVEETSAVAADNDHVETNSNLKVVDAKSLEDIHIALKQVSEINLRELPEVSDSKDQSASVETFEVGSAKEIESSDVGSGVEEISAVAADKLELGSDETSQNSSSNIHNTLNTKK</sequence>
<protein>
    <submittedName>
        <fullName evidence="3">Uncharacterized protein</fullName>
    </submittedName>
</protein>
<gene>
    <name evidence="3" type="primary">LOC115952470</name>
</gene>
<feature type="compositionally biased region" description="Acidic residues" evidence="1">
    <location>
        <begin position="251"/>
        <end position="265"/>
    </location>
</feature>
<evidence type="ECO:0000256" key="2">
    <source>
        <dbReference type="SAM" id="Phobius"/>
    </source>
</evidence>
<feature type="region of interest" description="Disordered" evidence="1">
    <location>
        <begin position="750"/>
        <end position="836"/>
    </location>
</feature>
<dbReference type="FunCoup" id="A0A7N2M372">
    <property type="interactions" value="622"/>
</dbReference>
<feature type="compositionally biased region" description="Polar residues" evidence="1">
    <location>
        <begin position="821"/>
        <end position="833"/>
    </location>
</feature>
<feature type="compositionally biased region" description="Basic and acidic residues" evidence="1">
    <location>
        <begin position="799"/>
        <end position="818"/>
    </location>
</feature>
<dbReference type="Gramene" id="QL07p015943:mrna">
    <property type="protein sequence ID" value="QL07p015943:mrna"/>
    <property type="gene ID" value="QL07p015943"/>
</dbReference>
<feature type="region of interest" description="Disordered" evidence="1">
    <location>
        <begin position="1454"/>
        <end position="1483"/>
    </location>
</feature>
<dbReference type="PANTHER" id="PTHR33870">
    <property type="entry name" value="CARDIOMYOPATHY-ASSOCIATED PROTEIN"/>
    <property type="match status" value="1"/>
</dbReference>
<evidence type="ECO:0000256" key="1">
    <source>
        <dbReference type="SAM" id="MobiDB-lite"/>
    </source>
</evidence>
<dbReference type="OrthoDB" id="1908091at2759"/>
<feature type="region of interest" description="Disordered" evidence="1">
    <location>
        <begin position="679"/>
        <end position="705"/>
    </location>
</feature>
<organism evidence="3 4">
    <name type="scientific">Quercus lobata</name>
    <name type="common">Valley oak</name>
    <dbReference type="NCBI Taxonomy" id="97700"/>
    <lineage>
        <taxon>Eukaryota</taxon>
        <taxon>Viridiplantae</taxon>
        <taxon>Streptophyta</taxon>
        <taxon>Embryophyta</taxon>
        <taxon>Tracheophyta</taxon>
        <taxon>Spermatophyta</taxon>
        <taxon>Magnoliopsida</taxon>
        <taxon>eudicotyledons</taxon>
        <taxon>Gunneridae</taxon>
        <taxon>Pentapetalae</taxon>
        <taxon>rosids</taxon>
        <taxon>fabids</taxon>
        <taxon>Fagales</taxon>
        <taxon>Fagaceae</taxon>
        <taxon>Quercus</taxon>
    </lineage>
</organism>
<feature type="region of interest" description="Disordered" evidence="1">
    <location>
        <begin position="1156"/>
        <end position="1189"/>
    </location>
</feature>
<feature type="region of interest" description="Disordered" evidence="1">
    <location>
        <begin position="241"/>
        <end position="283"/>
    </location>
</feature>
<feature type="region of interest" description="Disordered" evidence="1">
    <location>
        <begin position="718"/>
        <end position="738"/>
    </location>
</feature>
<dbReference type="RefSeq" id="XP_030925512.1">
    <property type="nucleotide sequence ID" value="XM_031069652.1"/>
</dbReference>
<accession>A0A7N2M372</accession>
<proteinExistence type="predicted"/>